<accession>A0A1N7H7F6</accession>
<evidence type="ECO:0000313" key="2">
    <source>
        <dbReference type="Proteomes" id="UP000185936"/>
    </source>
</evidence>
<proteinExistence type="predicted"/>
<evidence type="ECO:0000313" key="1">
    <source>
        <dbReference type="EMBL" id="SIS20804.1"/>
    </source>
</evidence>
<reference evidence="2" key="1">
    <citation type="submission" date="2017-01" db="EMBL/GenBank/DDBJ databases">
        <authorList>
            <person name="Varghese N."/>
            <person name="Submissions S."/>
        </authorList>
    </citation>
    <scope>NUCLEOTIDE SEQUENCE [LARGE SCALE GENOMIC DNA]</scope>
    <source>
        <strain evidence="2">type strain: HArc-</strain>
    </source>
</reference>
<organism evidence="1 2">
    <name type="scientific">Natronorubrum thiooxidans</name>
    <dbReference type="NCBI Taxonomy" id="308853"/>
    <lineage>
        <taxon>Archaea</taxon>
        <taxon>Methanobacteriati</taxon>
        <taxon>Methanobacteriota</taxon>
        <taxon>Stenosarchaea group</taxon>
        <taxon>Halobacteria</taxon>
        <taxon>Halobacteriales</taxon>
        <taxon>Natrialbaceae</taxon>
        <taxon>Natronorubrum</taxon>
    </lineage>
</organism>
<dbReference type="AlphaFoldDB" id="A0A1N7H7F6"/>
<keyword evidence="2" id="KW-1185">Reference proteome</keyword>
<dbReference type="EMBL" id="FTNR01000029">
    <property type="protein sequence ID" value="SIS20804.1"/>
    <property type="molecule type" value="Genomic_DNA"/>
</dbReference>
<dbReference type="Proteomes" id="UP000185936">
    <property type="component" value="Unassembled WGS sequence"/>
</dbReference>
<name>A0A1N7H7F6_9EURY</name>
<gene>
    <name evidence="1" type="ORF">SAMN05421752_12916</name>
</gene>
<sequence>MGLVIFLIELTMASKQIGRNTGRSGRINVSGAELDKLDLAIGDDIEVDVVDAKEVAHALIDSKDTEQFLIVTPA</sequence>
<dbReference type="STRING" id="308853.SAMN05421752_12916"/>
<protein>
    <submittedName>
        <fullName evidence="1">Uncharacterized protein</fullName>
    </submittedName>
</protein>